<keyword evidence="2" id="KW-1185">Reference proteome</keyword>
<evidence type="ECO:0000313" key="2">
    <source>
        <dbReference type="Proteomes" id="UP000518605"/>
    </source>
</evidence>
<evidence type="ECO:0000313" key="1">
    <source>
        <dbReference type="EMBL" id="MBB3152459.1"/>
    </source>
</evidence>
<comment type="caution">
    <text evidence="1">The sequence shown here is derived from an EMBL/GenBank/DDBJ whole genome shotgun (WGS) entry which is preliminary data.</text>
</comment>
<name>A0A7W5C831_9BACL</name>
<dbReference type="Proteomes" id="UP000518605">
    <property type="component" value="Unassembled WGS sequence"/>
</dbReference>
<dbReference type="RefSeq" id="WP_183562423.1">
    <property type="nucleotide sequence ID" value="NZ_CBCSLB010000005.1"/>
</dbReference>
<sequence>MMSDITQQMIGDIIAKAESAIKNFERDNEEYPLFEIVYDEKGNFEELLFNENIMTFFGLLLGCRNFWKLNSDEPSLTQHDYDVFLTMYFEDIKMALLKDAMVNLTNYFEVQSGSAKIKKELFYEASDFKEKVVEYISKTGLTDPDKLIAVIEDHVETIHLKVPKICFPWYAYALCFSYKKFPKWDNRKMFNIINGEFLALKWTRSEYPKEQEIMEQAQRNFKIFIQSLAGSEDAKMYNCSLNLFLFNEVTNLYDIYNLVNLFRDDSGYMKYQNLRLENTQVTIDKKHYKERNKYKREMFNGVGHIAAINSFGVKTLLINNYYVEQLFTDERVWDVYNKIFDLTKRCLLQEVKENHLSKHSEVSGEIRLDYCVYSLLNNEKSYKWHLEDMLKSDLPIYVPSPDEIKTHLYEAYSSAYKSFYDCRHKGKEGINLLKY</sequence>
<proteinExistence type="predicted"/>
<reference evidence="1 2" key="1">
    <citation type="submission" date="2020-08" db="EMBL/GenBank/DDBJ databases">
        <title>Genomic Encyclopedia of Type Strains, Phase III (KMG-III): the genomes of soil and plant-associated and newly described type strains.</title>
        <authorList>
            <person name="Whitman W."/>
        </authorList>
    </citation>
    <scope>NUCLEOTIDE SEQUENCE [LARGE SCALE GENOMIC DNA]</scope>
    <source>
        <strain evidence="1 2">CECT 8234</strain>
    </source>
</reference>
<protein>
    <submittedName>
        <fullName evidence="1">Uncharacterized protein</fullName>
    </submittedName>
</protein>
<accession>A0A7W5C831</accession>
<dbReference type="AlphaFoldDB" id="A0A7W5C831"/>
<dbReference type="EMBL" id="JACHXW010000006">
    <property type="protein sequence ID" value="MBB3152459.1"/>
    <property type="molecule type" value="Genomic_DNA"/>
</dbReference>
<organism evidence="1 2">
    <name type="scientific">Paenibacillus endophyticus</name>
    <dbReference type="NCBI Taxonomy" id="1294268"/>
    <lineage>
        <taxon>Bacteria</taxon>
        <taxon>Bacillati</taxon>
        <taxon>Bacillota</taxon>
        <taxon>Bacilli</taxon>
        <taxon>Bacillales</taxon>
        <taxon>Paenibacillaceae</taxon>
        <taxon>Paenibacillus</taxon>
    </lineage>
</organism>
<gene>
    <name evidence="1" type="ORF">FHS16_002509</name>
</gene>